<reference evidence="12" key="1">
    <citation type="journal article" date="2019" name="Int. J. Syst. Evol. Microbiol.">
        <title>The Global Catalogue of Microorganisms (GCM) 10K type strain sequencing project: providing services to taxonomists for standard genome sequencing and annotation.</title>
        <authorList>
            <consortium name="The Broad Institute Genomics Platform"/>
            <consortium name="The Broad Institute Genome Sequencing Center for Infectious Disease"/>
            <person name="Wu L."/>
            <person name="Ma J."/>
        </authorList>
    </citation>
    <scope>NUCLEOTIDE SEQUENCE [LARGE SCALE GENOMIC DNA]</scope>
    <source>
        <strain evidence="12">JCM 16949</strain>
    </source>
</reference>
<keyword evidence="7 10" id="KW-1133">Transmembrane helix</keyword>
<feature type="transmembrane region" description="Helical" evidence="10">
    <location>
        <begin position="26"/>
        <end position="50"/>
    </location>
</feature>
<gene>
    <name evidence="11" type="primary">cysZ</name>
    <name evidence="11" type="ORF">GCM10022239_22880</name>
</gene>
<keyword evidence="4" id="KW-0997">Cell inner membrane</keyword>
<dbReference type="EMBL" id="BAABAE010000003">
    <property type="protein sequence ID" value="GAA3746759.1"/>
    <property type="molecule type" value="Genomic_DNA"/>
</dbReference>
<evidence type="ECO:0000256" key="8">
    <source>
        <dbReference type="ARBA" id="ARBA00023032"/>
    </source>
</evidence>
<keyword evidence="12" id="KW-1185">Reference proteome</keyword>
<protein>
    <submittedName>
        <fullName evidence="11">Sulfate transporter CysZ</fullName>
    </submittedName>
</protein>
<evidence type="ECO:0000256" key="9">
    <source>
        <dbReference type="ARBA" id="ARBA00023136"/>
    </source>
</evidence>
<evidence type="ECO:0000256" key="5">
    <source>
        <dbReference type="ARBA" id="ARBA00022605"/>
    </source>
</evidence>
<dbReference type="PANTHER" id="PTHR37468">
    <property type="entry name" value="SULFATE TRANSPORTER CYSZ"/>
    <property type="match status" value="1"/>
</dbReference>
<evidence type="ECO:0000313" key="12">
    <source>
        <dbReference type="Proteomes" id="UP001501004"/>
    </source>
</evidence>
<proteinExistence type="predicted"/>
<dbReference type="PANTHER" id="PTHR37468:SF1">
    <property type="entry name" value="SULFATE TRANSPORTER CYSZ"/>
    <property type="match status" value="1"/>
</dbReference>
<dbReference type="InterPro" id="IPR059112">
    <property type="entry name" value="CysZ/EI24"/>
</dbReference>
<evidence type="ECO:0000313" key="11">
    <source>
        <dbReference type="EMBL" id="GAA3746759.1"/>
    </source>
</evidence>
<keyword evidence="2" id="KW-0813">Transport</keyword>
<sequence>MRRFFAGVGFLGRGLARWGTSPRLMLLGAIPALIVGAAFAAGIVLLAINLQELVVWSTPFAEPWVEPWRTLFRITVGAAFVGLAILIIVFSFTALTLAIGDPLYERIWRDVEVHAGGLPQGSPRSWTAVLADGARMLPRAIFGGLALFLLGFIPLIGQILVPVATALFAGWMLSIELTGRALEWRGFALRERRRMLAGNRAGALGFGLAAYLLFLLPLGAVIAMPAAVAGGTLLARSVLPEGSPR</sequence>
<evidence type="ECO:0000256" key="10">
    <source>
        <dbReference type="SAM" id="Phobius"/>
    </source>
</evidence>
<organism evidence="11 12">
    <name type="scientific">Leifsonella bigeumensis</name>
    <dbReference type="NCBI Taxonomy" id="433643"/>
    <lineage>
        <taxon>Bacteria</taxon>
        <taxon>Bacillati</taxon>
        <taxon>Actinomycetota</taxon>
        <taxon>Actinomycetes</taxon>
        <taxon>Micrococcales</taxon>
        <taxon>Microbacteriaceae</taxon>
        <taxon>Leifsonella</taxon>
    </lineage>
</organism>
<evidence type="ECO:0000256" key="6">
    <source>
        <dbReference type="ARBA" id="ARBA00022692"/>
    </source>
</evidence>
<comment type="caution">
    <text evidence="11">The sequence shown here is derived from an EMBL/GenBank/DDBJ whole genome shotgun (WGS) entry which is preliminary data.</text>
</comment>
<feature type="transmembrane region" description="Helical" evidence="10">
    <location>
        <begin position="141"/>
        <end position="174"/>
    </location>
</feature>
<evidence type="ECO:0000256" key="4">
    <source>
        <dbReference type="ARBA" id="ARBA00022519"/>
    </source>
</evidence>
<dbReference type="InterPro" id="IPR050480">
    <property type="entry name" value="CysZ-like"/>
</dbReference>
<dbReference type="Proteomes" id="UP001501004">
    <property type="component" value="Unassembled WGS sequence"/>
</dbReference>
<evidence type="ECO:0000256" key="2">
    <source>
        <dbReference type="ARBA" id="ARBA00022448"/>
    </source>
</evidence>
<comment type="subcellular location">
    <subcellularLocation>
        <location evidence="1">Membrane</location>
        <topology evidence="1">Multi-pass membrane protein</topology>
    </subcellularLocation>
</comment>
<evidence type="ECO:0000256" key="1">
    <source>
        <dbReference type="ARBA" id="ARBA00004141"/>
    </source>
</evidence>
<keyword evidence="8" id="KW-0764">Sulfate transport</keyword>
<evidence type="ECO:0000256" key="3">
    <source>
        <dbReference type="ARBA" id="ARBA00022475"/>
    </source>
</evidence>
<evidence type="ECO:0000256" key="7">
    <source>
        <dbReference type="ARBA" id="ARBA00022989"/>
    </source>
</evidence>
<keyword evidence="9 10" id="KW-0472">Membrane</keyword>
<dbReference type="Pfam" id="PF07264">
    <property type="entry name" value="EI24"/>
    <property type="match status" value="1"/>
</dbReference>
<name>A0ABP7FTH7_9MICO</name>
<feature type="transmembrane region" description="Helical" evidence="10">
    <location>
        <begin position="71"/>
        <end position="99"/>
    </location>
</feature>
<accession>A0ABP7FTH7</accession>
<keyword evidence="5" id="KW-0028">Amino-acid biosynthesis</keyword>
<feature type="transmembrane region" description="Helical" evidence="10">
    <location>
        <begin position="195"/>
        <end position="214"/>
    </location>
</feature>
<keyword evidence="6 10" id="KW-0812">Transmembrane</keyword>
<keyword evidence="3" id="KW-1003">Cell membrane</keyword>